<evidence type="ECO:0000313" key="8">
    <source>
        <dbReference type="EMBL" id="GAA1961269.1"/>
    </source>
</evidence>
<dbReference type="GO" id="GO:0016787">
    <property type="term" value="F:hydrolase activity"/>
    <property type="evidence" value="ECO:0007669"/>
    <property type="project" value="UniProtKB-KW"/>
</dbReference>
<dbReference type="Pfam" id="PF08386">
    <property type="entry name" value="Abhydrolase_4"/>
    <property type="match status" value="1"/>
</dbReference>
<organism evidence="8 9">
    <name type="scientific">Amycolatopsis minnesotensis</name>
    <dbReference type="NCBI Taxonomy" id="337894"/>
    <lineage>
        <taxon>Bacteria</taxon>
        <taxon>Bacillati</taxon>
        <taxon>Actinomycetota</taxon>
        <taxon>Actinomycetes</taxon>
        <taxon>Pseudonocardiales</taxon>
        <taxon>Pseudonocardiaceae</taxon>
        <taxon>Amycolatopsis</taxon>
    </lineage>
</organism>
<comment type="caution">
    <text evidence="8">The sequence shown here is derived from an EMBL/GenBank/DDBJ whole genome shotgun (WGS) entry which is preliminary data.</text>
</comment>
<proteinExistence type="inferred from homology"/>
<feature type="domain" description="AB hydrolase-1" evidence="6">
    <location>
        <begin position="92"/>
        <end position="283"/>
    </location>
</feature>
<feature type="signal peptide" evidence="5">
    <location>
        <begin position="1"/>
        <end position="26"/>
    </location>
</feature>
<evidence type="ECO:0000256" key="3">
    <source>
        <dbReference type="ARBA" id="ARBA00022801"/>
    </source>
</evidence>
<dbReference type="PANTHER" id="PTHR43248">
    <property type="entry name" value="2-SUCCINYL-6-HYDROXY-2,4-CYCLOHEXADIENE-1-CARBOXYLATE SYNTHASE"/>
    <property type="match status" value="1"/>
</dbReference>
<dbReference type="PANTHER" id="PTHR43248:SF29">
    <property type="entry name" value="TRIPEPTIDYL AMINOPEPTIDASE"/>
    <property type="match status" value="1"/>
</dbReference>
<feature type="chain" id="PRO_5046255550" evidence="5">
    <location>
        <begin position="27"/>
        <end position="532"/>
    </location>
</feature>
<protein>
    <submittedName>
        <fullName evidence="8">Alpha/beta hydrolase</fullName>
    </submittedName>
</protein>
<dbReference type="EMBL" id="BAAANN010000013">
    <property type="protein sequence ID" value="GAA1961269.1"/>
    <property type="molecule type" value="Genomic_DNA"/>
</dbReference>
<evidence type="ECO:0000259" key="6">
    <source>
        <dbReference type="Pfam" id="PF00561"/>
    </source>
</evidence>
<sequence>MRRLFLAAVGAATLASSVLAVPSATAAPAPPQAPSVATINWGPCTDPTLVAAGGECGYLDVPLDYDNPNGKKIQLAVGRIKHKVADAQYQGVMLTNPGGPGGSGLYLAANGARLPNHAGDFYDWIGFDPRGVGTSKPALSCDPNYMDYNRPSYLPVTPKLEKTWLDRAKGYADACAKKNPELLDHIKTTDTVKDMDSIRASLGAEKMNFYGYSYGTYLGQVYGTMFPDRVRRMVLDSTVDPRNVWYKANLNQDVAFDVNLKVWFDWVAQHDDAYHLGKTQAAVKRVFDEQLLKLSFKPAGGVVGADEWTDVFQQASYYQVRWPLLGDAFAKFVNSGDWQNMKKLFEKFGGRGDDNGYAVYLAVQCSDVQWPQNWNQWRVDNWRTFLKGNYFTWQNAWYNAPCVFWHGKAGKPVNVNGSKVESVLMIDETLDAPTPYEGSLEARSRFPGARLIAEPGGTSHAVTPRGNTCVDSKIADYLTSGALPDRKPGRTADVECAPLPQPQPTPPATAASGQAPAKAAGAQPHYAALPMS</sequence>
<keyword evidence="9" id="KW-1185">Reference proteome</keyword>
<evidence type="ECO:0000259" key="7">
    <source>
        <dbReference type="Pfam" id="PF08386"/>
    </source>
</evidence>
<dbReference type="Gene3D" id="3.40.50.1820">
    <property type="entry name" value="alpha/beta hydrolase"/>
    <property type="match status" value="1"/>
</dbReference>
<comment type="similarity">
    <text evidence="1">Belongs to the peptidase S33 family.</text>
</comment>
<evidence type="ECO:0000256" key="1">
    <source>
        <dbReference type="ARBA" id="ARBA00010088"/>
    </source>
</evidence>
<feature type="region of interest" description="Disordered" evidence="4">
    <location>
        <begin position="480"/>
        <end position="532"/>
    </location>
</feature>
<evidence type="ECO:0000313" key="9">
    <source>
        <dbReference type="Proteomes" id="UP001501116"/>
    </source>
</evidence>
<dbReference type="Proteomes" id="UP001501116">
    <property type="component" value="Unassembled WGS sequence"/>
</dbReference>
<dbReference type="InterPro" id="IPR029058">
    <property type="entry name" value="AB_hydrolase_fold"/>
</dbReference>
<accession>A0ABN2R044</accession>
<gene>
    <name evidence="8" type="ORF">GCM10009754_35190</name>
</gene>
<dbReference type="InterPro" id="IPR013595">
    <property type="entry name" value="Pept_S33_TAP-like_C"/>
</dbReference>
<keyword evidence="2 5" id="KW-0732">Signal</keyword>
<name>A0ABN2R044_9PSEU</name>
<feature type="compositionally biased region" description="Low complexity" evidence="4">
    <location>
        <begin position="508"/>
        <end position="532"/>
    </location>
</feature>
<evidence type="ECO:0000256" key="2">
    <source>
        <dbReference type="ARBA" id="ARBA00022729"/>
    </source>
</evidence>
<keyword evidence="3 8" id="KW-0378">Hydrolase</keyword>
<dbReference type="InterPro" id="IPR000073">
    <property type="entry name" value="AB_hydrolase_1"/>
</dbReference>
<dbReference type="RefSeq" id="WP_344419291.1">
    <property type="nucleotide sequence ID" value="NZ_BAAANN010000013.1"/>
</dbReference>
<reference evidence="8 9" key="1">
    <citation type="journal article" date="2019" name="Int. J. Syst. Evol. Microbiol.">
        <title>The Global Catalogue of Microorganisms (GCM) 10K type strain sequencing project: providing services to taxonomists for standard genome sequencing and annotation.</title>
        <authorList>
            <consortium name="The Broad Institute Genomics Platform"/>
            <consortium name="The Broad Institute Genome Sequencing Center for Infectious Disease"/>
            <person name="Wu L."/>
            <person name="Ma J."/>
        </authorList>
    </citation>
    <scope>NUCLEOTIDE SEQUENCE [LARGE SCALE GENOMIC DNA]</scope>
    <source>
        <strain evidence="8 9">JCM 14545</strain>
    </source>
</reference>
<dbReference type="Pfam" id="PF00561">
    <property type="entry name" value="Abhydrolase_1"/>
    <property type="match status" value="1"/>
</dbReference>
<evidence type="ECO:0000256" key="4">
    <source>
        <dbReference type="SAM" id="MobiDB-lite"/>
    </source>
</evidence>
<evidence type="ECO:0000256" key="5">
    <source>
        <dbReference type="SAM" id="SignalP"/>
    </source>
</evidence>
<feature type="domain" description="Peptidase S33 tripeptidyl aminopeptidase-like C-terminal" evidence="7">
    <location>
        <begin position="393"/>
        <end position="486"/>
    </location>
</feature>
<dbReference type="SUPFAM" id="SSF53474">
    <property type="entry name" value="alpha/beta-Hydrolases"/>
    <property type="match status" value="1"/>
</dbReference>
<feature type="compositionally biased region" description="Basic and acidic residues" evidence="4">
    <location>
        <begin position="484"/>
        <end position="493"/>
    </location>
</feature>
<dbReference type="InterPro" id="IPR051601">
    <property type="entry name" value="Serine_prot/Carboxylest_S33"/>
</dbReference>